<dbReference type="RefSeq" id="WP_096892221.1">
    <property type="nucleotide sequence ID" value="NZ_BAOS01000001.1"/>
</dbReference>
<dbReference type="OrthoDB" id="597977at2"/>
<dbReference type="Proteomes" id="UP000218542">
    <property type="component" value="Unassembled WGS sequence"/>
</dbReference>
<comment type="caution">
    <text evidence="2">The sequence shown here is derived from an EMBL/GenBank/DDBJ whole genome shotgun (WGS) entry which is preliminary data.</text>
</comment>
<keyword evidence="3" id="KW-1185">Reference proteome</keyword>
<proteinExistence type="predicted"/>
<feature type="domain" description="Helix-turn-helix" evidence="1">
    <location>
        <begin position="16"/>
        <end position="63"/>
    </location>
</feature>
<dbReference type="EMBL" id="BAOS01000001">
    <property type="protein sequence ID" value="GAX59075.1"/>
    <property type="molecule type" value="Genomic_DNA"/>
</dbReference>
<dbReference type="SUPFAM" id="SSF46955">
    <property type="entry name" value="Putative DNA-binding domain"/>
    <property type="match status" value="1"/>
</dbReference>
<evidence type="ECO:0000259" key="1">
    <source>
        <dbReference type="Pfam" id="PF12728"/>
    </source>
</evidence>
<protein>
    <submittedName>
        <fullName evidence="2">Site-specific integrase-resolvase</fullName>
    </submittedName>
</protein>
<reference evidence="3" key="1">
    <citation type="journal article" date="2017" name="Environ. Microbiol. Rep.">
        <title>Genetic Diversity of Marine Anaerobic Ammonium-Oxidizing Bacteria as Revealed by Genomic and Proteomic Analyses of 'Candidatus Scalindua japonica'.</title>
        <authorList>
            <person name="Oshiki M."/>
            <person name="Mizuto K."/>
            <person name="Kimura Z."/>
            <person name="Kindaichi T."/>
            <person name="Satoh H."/>
            <person name="Okabe S."/>
        </authorList>
    </citation>
    <scope>NUCLEOTIDE SEQUENCE [LARGE SCALE GENOMIC DNA]</scope>
    <source>
        <strain evidence="3">husup-a2</strain>
    </source>
</reference>
<accession>A0A286TT89</accession>
<organism evidence="2 3">
    <name type="scientific">Candidatus Scalindua japonica</name>
    <dbReference type="NCBI Taxonomy" id="1284222"/>
    <lineage>
        <taxon>Bacteria</taxon>
        <taxon>Pseudomonadati</taxon>
        <taxon>Planctomycetota</taxon>
        <taxon>Candidatus Brocadiia</taxon>
        <taxon>Candidatus Brocadiales</taxon>
        <taxon>Candidatus Scalinduaceae</taxon>
        <taxon>Candidatus Scalindua</taxon>
    </lineage>
</organism>
<dbReference type="AlphaFoldDB" id="A0A286TT89"/>
<evidence type="ECO:0000313" key="3">
    <source>
        <dbReference type="Proteomes" id="UP000218542"/>
    </source>
</evidence>
<evidence type="ECO:0000313" key="2">
    <source>
        <dbReference type="EMBL" id="GAX59075.1"/>
    </source>
</evidence>
<dbReference type="InterPro" id="IPR009061">
    <property type="entry name" value="DNA-bd_dom_put_sf"/>
</dbReference>
<dbReference type="InterPro" id="IPR041657">
    <property type="entry name" value="HTH_17"/>
</dbReference>
<sequence length="88" mass="10264">MKNELNDKSVVNRERYVDIKRVSKYTSLPVKTIYDWSNQGKFPCIKYGRRILFDIQDVDKAMANLKQPYLQCEKTVNKIIGDLHGNGI</sequence>
<gene>
    <name evidence="2" type="ORF">SCALIN_C01_0006</name>
</gene>
<dbReference type="Pfam" id="PF12728">
    <property type="entry name" value="HTH_17"/>
    <property type="match status" value="1"/>
</dbReference>
<name>A0A286TT89_9BACT</name>